<evidence type="ECO:0000313" key="3">
    <source>
        <dbReference type="EMBL" id="KAI3958344.1"/>
    </source>
</evidence>
<evidence type="ECO:0000256" key="1">
    <source>
        <dbReference type="SAM" id="MobiDB-lite"/>
    </source>
</evidence>
<dbReference type="InterPro" id="IPR036241">
    <property type="entry name" value="NSFL1C_SEP_dom_sf"/>
</dbReference>
<accession>A0AAD4XV11</accession>
<proteinExistence type="predicted"/>
<dbReference type="SUPFAM" id="SSF102848">
    <property type="entry name" value="NSFL1 (p97 ATPase) cofactor p47, SEP domain"/>
    <property type="match status" value="1"/>
</dbReference>
<gene>
    <name evidence="3" type="ORF">MKW98_011032</name>
</gene>
<dbReference type="EMBL" id="JAJJMB010001160">
    <property type="protein sequence ID" value="KAI3958344.1"/>
    <property type="molecule type" value="Genomic_DNA"/>
</dbReference>
<dbReference type="Pfam" id="PF08059">
    <property type="entry name" value="SEP"/>
    <property type="match status" value="1"/>
</dbReference>
<dbReference type="Proteomes" id="UP001202328">
    <property type="component" value="Unassembled WGS sequence"/>
</dbReference>
<feature type="domain" description="SEP" evidence="2">
    <location>
        <begin position="76"/>
        <end position="110"/>
    </location>
</feature>
<organism evidence="3 4">
    <name type="scientific">Papaver atlanticum</name>
    <dbReference type="NCBI Taxonomy" id="357466"/>
    <lineage>
        <taxon>Eukaryota</taxon>
        <taxon>Viridiplantae</taxon>
        <taxon>Streptophyta</taxon>
        <taxon>Embryophyta</taxon>
        <taxon>Tracheophyta</taxon>
        <taxon>Spermatophyta</taxon>
        <taxon>Magnoliopsida</taxon>
        <taxon>Ranunculales</taxon>
        <taxon>Papaveraceae</taxon>
        <taxon>Papaveroideae</taxon>
        <taxon>Papaver</taxon>
    </lineage>
</organism>
<name>A0AAD4XV11_9MAGN</name>
<comment type="caution">
    <text evidence="3">The sequence shown here is derived from an EMBL/GenBank/DDBJ whole genome shotgun (WGS) entry which is preliminary data.</text>
</comment>
<evidence type="ECO:0000313" key="4">
    <source>
        <dbReference type="Proteomes" id="UP001202328"/>
    </source>
</evidence>
<dbReference type="AlphaFoldDB" id="A0AAD4XV11"/>
<protein>
    <recommendedName>
        <fullName evidence="2">SEP domain-containing protein</fullName>
    </recommendedName>
</protein>
<dbReference type="Gene3D" id="3.30.420.210">
    <property type="entry name" value="SEP domain"/>
    <property type="match status" value="1"/>
</dbReference>
<sequence>MEESVASTARDFSELSVSTNPPPSRKLEPIDFSSLGWGSIGFTLQRKDPNFDGCSGGNAAHYEHVILFEGRLGSIFTVDDGLERDANDPRNAEFLESIKNYRIPEEFAAVGLHTFLVQRTCKVFEEAAGKYDLLTGCESYILSGI</sequence>
<feature type="region of interest" description="Disordered" evidence="1">
    <location>
        <begin position="1"/>
        <end position="29"/>
    </location>
</feature>
<dbReference type="InterPro" id="IPR012989">
    <property type="entry name" value="SEP_domain"/>
</dbReference>
<keyword evidence="4" id="KW-1185">Reference proteome</keyword>
<evidence type="ECO:0000259" key="2">
    <source>
        <dbReference type="Pfam" id="PF08059"/>
    </source>
</evidence>
<reference evidence="3" key="1">
    <citation type="submission" date="2022-04" db="EMBL/GenBank/DDBJ databases">
        <title>A functionally conserved STORR gene fusion in Papaver species that diverged 16.8 million years ago.</title>
        <authorList>
            <person name="Catania T."/>
        </authorList>
    </citation>
    <scope>NUCLEOTIDE SEQUENCE</scope>
    <source>
        <strain evidence="3">S-188037</strain>
    </source>
</reference>